<dbReference type="InterPro" id="IPR000923">
    <property type="entry name" value="BlueCu_1"/>
</dbReference>
<dbReference type="Pfam" id="PF00127">
    <property type="entry name" value="Copper-bind"/>
    <property type="match status" value="1"/>
</dbReference>
<evidence type="ECO:0000259" key="3">
    <source>
        <dbReference type="Pfam" id="PF00127"/>
    </source>
</evidence>
<dbReference type="EMBL" id="MGAV01000013">
    <property type="protein sequence ID" value="OGK54711.1"/>
    <property type="molecule type" value="Genomic_DNA"/>
</dbReference>
<accession>A0A1F7JGG4</accession>
<comment type="caution">
    <text evidence="4">The sequence shown here is derived from an EMBL/GenBank/DDBJ whole genome shotgun (WGS) entry which is preliminary data.</text>
</comment>
<feature type="domain" description="Blue (type 1) copper" evidence="3">
    <location>
        <begin position="68"/>
        <end position="154"/>
    </location>
</feature>
<gene>
    <name evidence="4" type="ORF">A3H78_05450</name>
</gene>
<dbReference type="AlphaFoldDB" id="A0A1F7JGG4"/>
<evidence type="ECO:0000256" key="2">
    <source>
        <dbReference type="ARBA" id="ARBA00023008"/>
    </source>
</evidence>
<dbReference type="Proteomes" id="UP000177418">
    <property type="component" value="Unassembled WGS sequence"/>
</dbReference>
<dbReference type="GO" id="GO:0005507">
    <property type="term" value="F:copper ion binding"/>
    <property type="evidence" value="ECO:0007669"/>
    <property type="project" value="InterPro"/>
</dbReference>
<dbReference type="GO" id="GO:0009055">
    <property type="term" value="F:electron transfer activity"/>
    <property type="evidence" value="ECO:0007669"/>
    <property type="project" value="InterPro"/>
</dbReference>
<dbReference type="InterPro" id="IPR050845">
    <property type="entry name" value="Cu-binding_ET"/>
</dbReference>
<evidence type="ECO:0000256" key="1">
    <source>
        <dbReference type="ARBA" id="ARBA00022723"/>
    </source>
</evidence>
<name>A0A1F7JGG4_9BACT</name>
<dbReference type="PROSITE" id="PS00079">
    <property type="entry name" value="MULTICOPPER_OXIDASE1"/>
    <property type="match status" value="1"/>
</dbReference>
<proteinExistence type="predicted"/>
<dbReference type="PANTHER" id="PTHR38439:SF3">
    <property type="entry name" value="COPPER-RESISTANT CUPROPROTEIN COPI"/>
    <property type="match status" value="1"/>
</dbReference>
<dbReference type="Gene3D" id="2.60.40.420">
    <property type="entry name" value="Cupredoxins - blue copper proteins"/>
    <property type="match status" value="1"/>
</dbReference>
<protein>
    <recommendedName>
        <fullName evidence="3">Blue (type 1) copper domain-containing protein</fullName>
    </recommendedName>
</protein>
<sequence>MIGIVGLVLLIVVGGFAYMSSKGSQSVEETIIEQPVEDAATNETNTLPDESTPQVEVTNPVDQAVKEFTVDGSNFKFSVTEMNVKKGDTVKVIFNNTEGMHDFVIDEFNAKTKQLKTGESEAITFVVNQTGTFEYYCSVGKHRQMGMVGKLIVE</sequence>
<dbReference type="SUPFAM" id="SSF49503">
    <property type="entry name" value="Cupredoxins"/>
    <property type="match status" value="1"/>
</dbReference>
<organism evidence="4 5">
    <name type="scientific">Candidatus Roizmanbacteria bacterium RIFCSPLOWO2_02_FULL_36_11</name>
    <dbReference type="NCBI Taxonomy" id="1802071"/>
    <lineage>
        <taxon>Bacteria</taxon>
        <taxon>Candidatus Roizmaniibacteriota</taxon>
    </lineage>
</organism>
<dbReference type="PANTHER" id="PTHR38439">
    <property type="entry name" value="AURACYANIN-B"/>
    <property type="match status" value="1"/>
</dbReference>
<keyword evidence="2" id="KW-0186">Copper</keyword>
<dbReference type="InterPro" id="IPR008972">
    <property type="entry name" value="Cupredoxin"/>
</dbReference>
<dbReference type="InterPro" id="IPR033138">
    <property type="entry name" value="Cu_oxidase_CS"/>
</dbReference>
<reference evidence="4 5" key="1">
    <citation type="journal article" date="2016" name="Nat. Commun.">
        <title>Thousands of microbial genomes shed light on interconnected biogeochemical processes in an aquifer system.</title>
        <authorList>
            <person name="Anantharaman K."/>
            <person name="Brown C.T."/>
            <person name="Hug L.A."/>
            <person name="Sharon I."/>
            <person name="Castelle C.J."/>
            <person name="Probst A.J."/>
            <person name="Thomas B.C."/>
            <person name="Singh A."/>
            <person name="Wilkins M.J."/>
            <person name="Karaoz U."/>
            <person name="Brodie E.L."/>
            <person name="Williams K.H."/>
            <person name="Hubbard S.S."/>
            <person name="Banfield J.F."/>
        </authorList>
    </citation>
    <scope>NUCLEOTIDE SEQUENCE [LARGE SCALE GENOMIC DNA]</scope>
</reference>
<evidence type="ECO:0000313" key="4">
    <source>
        <dbReference type="EMBL" id="OGK54711.1"/>
    </source>
</evidence>
<evidence type="ECO:0000313" key="5">
    <source>
        <dbReference type="Proteomes" id="UP000177418"/>
    </source>
</evidence>
<keyword evidence="1" id="KW-0479">Metal-binding</keyword>